<dbReference type="Proteomes" id="UP000249248">
    <property type="component" value="Unassembled WGS sequence"/>
</dbReference>
<name>A0A2W1N313_9FLAO</name>
<sequence>MRKKIILFTLSLLVTLGLCFFLFLIIQLGLYFLSHPEGYISQCKSVKLPFFKNILIGEIIFGGLMVCLYSYSECFKTPKFLTITILTVLLFNLGFVAYQIYLFPMLELVSSGWLMGNRTYRSGMINPLFYGAIFNGTLIIWMNYRFRKAMNNQVISRVIYSLSGLLLLFVVAKVMLTTYAHCQG</sequence>
<keyword evidence="3" id="KW-1185">Reference proteome</keyword>
<reference evidence="2 3" key="1">
    <citation type="submission" date="2018-06" db="EMBL/GenBank/DDBJ databases">
        <title>The draft genome sequence of Crocinitomix sp. SM1701.</title>
        <authorList>
            <person name="Zhang X."/>
        </authorList>
    </citation>
    <scope>NUCLEOTIDE SEQUENCE [LARGE SCALE GENOMIC DNA]</scope>
    <source>
        <strain evidence="2 3">SM1701</strain>
    </source>
</reference>
<evidence type="ECO:0000313" key="3">
    <source>
        <dbReference type="Proteomes" id="UP000249248"/>
    </source>
</evidence>
<evidence type="ECO:0000313" key="2">
    <source>
        <dbReference type="EMBL" id="PZE18707.1"/>
    </source>
</evidence>
<feature type="transmembrane region" description="Helical" evidence="1">
    <location>
        <begin position="7"/>
        <end position="30"/>
    </location>
</feature>
<feature type="transmembrane region" description="Helical" evidence="1">
    <location>
        <begin position="50"/>
        <end position="71"/>
    </location>
</feature>
<proteinExistence type="predicted"/>
<protein>
    <submittedName>
        <fullName evidence="2">Uncharacterized protein</fullName>
    </submittedName>
</protein>
<accession>A0A2W1N313</accession>
<keyword evidence="1" id="KW-0472">Membrane</keyword>
<feature type="transmembrane region" description="Helical" evidence="1">
    <location>
        <begin position="158"/>
        <end position="180"/>
    </location>
</feature>
<keyword evidence="1" id="KW-0812">Transmembrane</keyword>
<feature type="transmembrane region" description="Helical" evidence="1">
    <location>
        <begin position="124"/>
        <end position="146"/>
    </location>
</feature>
<dbReference type="AlphaFoldDB" id="A0A2W1N313"/>
<comment type="caution">
    <text evidence="2">The sequence shown here is derived from an EMBL/GenBank/DDBJ whole genome shotgun (WGS) entry which is preliminary data.</text>
</comment>
<gene>
    <name evidence="2" type="ORF">DNU06_02440</name>
</gene>
<organism evidence="2 3">
    <name type="scientific">Putridiphycobacter roseus</name>
    <dbReference type="NCBI Taxonomy" id="2219161"/>
    <lineage>
        <taxon>Bacteria</taxon>
        <taxon>Pseudomonadati</taxon>
        <taxon>Bacteroidota</taxon>
        <taxon>Flavobacteriia</taxon>
        <taxon>Flavobacteriales</taxon>
        <taxon>Crocinitomicaceae</taxon>
        <taxon>Putridiphycobacter</taxon>
    </lineage>
</organism>
<feature type="transmembrane region" description="Helical" evidence="1">
    <location>
        <begin position="83"/>
        <end position="104"/>
    </location>
</feature>
<dbReference type="EMBL" id="QKSB01000001">
    <property type="protein sequence ID" value="PZE18707.1"/>
    <property type="molecule type" value="Genomic_DNA"/>
</dbReference>
<keyword evidence="1" id="KW-1133">Transmembrane helix</keyword>
<evidence type="ECO:0000256" key="1">
    <source>
        <dbReference type="SAM" id="Phobius"/>
    </source>
</evidence>